<proteinExistence type="predicted"/>
<dbReference type="InterPro" id="IPR011055">
    <property type="entry name" value="Dup_hybrid_motif"/>
</dbReference>
<dbReference type="EMBL" id="CP065600">
    <property type="protein sequence ID" value="QPQ90518.1"/>
    <property type="molecule type" value="Genomic_DNA"/>
</dbReference>
<evidence type="ECO:0000313" key="1">
    <source>
        <dbReference type="EMBL" id="QPQ90518.1"/>
    </source>
</evidence>
<organism evidence="1 2">
    <name type="scientific">Burkholderia glumae</name>
    <name type="common">Pseudomonas glumae</name>
    <dbReference type="NCBI Taxonomy" id="337"/>
    <lineage>
        <taxon>Bacteria</taxon>
        <taxon>Pseudomonadati</taxon>
        <taxon>Pseudomonadota</taxon>
        <taxon>Betaproteobacteria</taxon>
        <taxon>Burkholderiales</taxon>
        <taxon>Burkholderiaceae</taxon>
        <taxon>Burkholderia</taxon>
    </lineage>
</organism>
<reference evidence="1 2" key="1">
    <citation type="submission" date="2020-12" db="EMBL/GenBank/DDBJ databases">
        <title>FDA dAtabase for Regulatory Grade micrObial Sequences (FDA-ARGOS): Supporting development and validation of Infectious Disease Dx tests.</title>
        <authorList>
            <person name="Minogue T."/>
            <person name="Wolcott M."/>
            <person name="Wasieloski L."/>
            <person name="Aguilar W."/>
            <person name="Moore D."/>
            <person name="Jaissle J."/>
            <person name="Tallon L."/>
            <person name="Sadzewicz L."/>
            <person name="Zhao X."/>
            <person name="Boylan J."/>
            <person name="Ott S."/>
            <person name="Bowen H."/>
            <person name="Vavikolanu K."/>
            <person name="Mehta A."/>
            <person name="Aluvathingal J."/>
            <person name="Nadendla S."/>
            <person name="Yan Y."/>
            <person name="Sichtig H."/>
        </authorList>
    </citation>
    <scope>NUCLEOTIDE SEQUENCE [LARGE SCALE GENOMIC DNA]</scope>
    <source>
        <strain evidence="1 2">FDAARGOS_949</strain>
    </source>
</reference>
<protein>
    <submittedName>
        <fullName evidence="1">Peptidase M23</fullName>
    </submittedName>
</protein>
<sequence>MIISPPFLLPVSTGSAPDARSKDDPLMDELDKMTDSGGIYPIAFDRRWHTGLHLVPRSNASLPVRAIADGEVAAYGVYQTPVADVFDDKNTNAGFVLLRHTTETGENRELTFYSLYMHLLDLAGMTTDGIQPPAVNEPHSMPDWLRYPTGAAVSGGGRKVRRKDILGYTGDCQGKRHLHFEIFMTPGDFDAYFGATQLGHPHVETPQGSDCWGHSYYVIPANQTFRAQPPGVDAHSKLHGIKFAPRQEGQNEHPLYVEVYFHKGDKFTNVWSVATDGSRTLLTPDPVGEPQFEYEMYKRASALYSTCASDGYEMLRFGRILSQPATLPPAPDQETSAAPNPRATWYCIPFASGQQGYIDISKPSIKKVSDADFPFFMGWRKIQAQTAPVDPNGLWDLDKLKALVRTSIGNVEAAGSGAAAAQQTAEQKSEAMRHYISDPDHKAVQALLHGFVCEAPSEWDSANLDPRYRNLLDEGEHFEGNQDAYNKFLDFVKKLQFWDKTGLPAGGKVWFFHPLAFIRHFRRCGWLSANELAKTMPKFPFYGRQGNIYIALKGSAIYTMDGESIKTAQRPFVNHLSQAIIKYGLAPLHRRALFLAQANWETAQWRNITAHPIMHEWGYGAYNAGNPATQFYATFYGRGAMQLTWAANYRDYGNFCGTVRLPNHVGVYSDRLSNAPRITGTSTHWTVAPSDHGTQITWAPRFDPNVVADDPFHACNSAGFYWISKPFQTGINISRKADQAWGYQTVQNISRGVNGGSNGKIERQAYSAFAAHILLDSTINGREETINTPVGTIRVDFKEIE</sequence>
<dbReference type="InterPro" id="IPR023346">
    <property type="entry name" value="Lysozyme-like_dom_sf"/>
</dbReference>
<accession>A0AAQ0BR20</accession>
<dbReference type="AlphaFoldDB" id="A0AAQ0BR20"/>
<dbReference type="Proteomes" id="UP000594892">
    <property type="component" value="Chromosome 1"/>
</dbReference>
<dbReference type="Gene3D" id="1.10.530.10">
    <property type="match status" value="1"/>
</dbReference>
<evidence type="ECO:0000313" key="2">
    <source>
        <dbReference type="Proteomes" id="UP000594892"/>
    </source>
</evidence>
<dbReference type="SUPFAM" id="SSF53955">
    <property type="entry name" value="Lysozyme-like"/>
    <property type="match status" value="1"/>
</dbReference>
<dbReference type="Gene3D" id="2.70.70.10">
    <property type="entry name" value="Glucose Permease (Domain IIA)"/>
    <property type="match status" value="1"/>
</dbReference>
<name>A0AAQ0BR20_BURGL</name>
<dbReference type="CDD" id="cd12797">
    <property type="entry name" value="M23_peptidase"/>
    <property type="match status" value="1"/>
</dbReference>
<gene>
    <name evidence="1" type="ORF">I6H06_01785</name>
</gene>